<name>A0ABP7SQX8_9BURK</name>
<accession>A0ABP7SQX8</accession>
<dbReference type="Proteomes" id="UP001501353">
    <property type="component" value="Unassembled WGS sequence"/>
</dbReference>
<sequence length="409" mass="45489">MTAIKQAVALVDKRPFFEKALSHGVRKGTIDMARCNAMITDGAKGTVQVAAHFGTSSLQSELDNARTRIVNLVSLYLEDSSGGDLDKAAQSLQDNTFLFHSRSGNEMLKKLFAMQAMADGVGMDSQSLLEFQQYRTLKNPYSLAAYRREFKLRQDAIALIAAAHWFCDDLHISRATVDPVAVDAVIRSAILMRHAGTKKVLGRAEFERVIDAIRSRPPADGKLKIAKAILDDVPEPHHAIAEKIRRDIIRMDGPVMLSPTLALHDVLNRLKDRYHLEDVFLEDLDSFAAFASKEWTSLTKGKDDPFSQKTLFMCLATAAKPKIAITQAEARTMIRQVRKNGLDSAAVIDFIHATAPHEMQESLLMYWDEFLPEAEECILDDADISLQRAMMFLADNLNVKAKAKAKSAT</sequence>
<reference evidence="2" key="1">
    <citation type="journal article" date="2019" name="Int. J. Syst. Evol. Microbiol.">
        <title>The Global Catalogue of Microorganisms (GCM) 10K type strain sequencing project: providing services to taxonomists for standard genome sequencing and annotation.</title>
        <authorList>
            <consortium name="The Broad Institute Genomics Platform"/>
            <consortium name="The Broad Institute Genome Sequencing Center for Infectious Disease"/>
            <person name="Wu L."/>
            <person name="Ma J."/>
        </authorList>
    </citation>
    <scope>NUCLEOTIDE SEQUENCE [LARGE SCALE GENOMIC DNA]</scope>
    <source>
        <strain evidence="2">JCM 16673</strain>
    </source>
</reference>
<dbReference type="EMBL" id="BAAAZE010000005">
    <property type="protein sequence ID" value="GAA4015189.1"/>
    <property type="molecule type" value="Genomic_DNA"/>
</dbReference>
<protein>
    <submittedName>
        <fullName evidence="1">Uncharacterized protein</fullName>
    </submittedName>
</protein>
<proteinExistence type="predicted"/>
<comment type="caution">
    <text evidence="1">The sequence shown here is derived from an EMBL/GenBank/DDBJ whole genome shotgun (WGS) entry which is preliminary data.</text>
</comment>
<dbReference type="RefSeq" id="WP_344761881.1">
    <property type="nucleotide sequence ID" value="NZ_BAAAZE010000005.1"/>
</dbReference>
<gene>
    <name evidence="1" type="ORF">GCM10022212_07380</name>
</gene>
<evidence type="ECO:0000313" key="2">
    <source>
        <dbReference type="Proteomes" id="UP001501353"/>
    </source>
</evidence>
<organism evidence="1 2">
    <name type="scientific">Actimicrobium antarcticum</name>
    <dbReference type="NCBI Taxonomy" id="1051899"/>
    <lineage>
        <taxon>Bacteria</taxon>
        <taxon>Pseudomonadati</taxon>
        <taxon>Pseudomonadota</taxon>
        <taxon>Betaproteobacteria</taxon>
        <taxon>Burkholderiales</taxon>
        <taxon>Oxalobacteraceae</taxon>
        <taxon>Actimicrobium</taxon>
    </lineage>
</organism>
<evidence type="ECO:0000313" key="1">
    <source>
        <dbReference type="EMBL" id="GAA4015189.1"/>
    </source>
</evidence>
<keyword evidence="2" id="KW-1185">Reference proteome</keyword>